<sequence length="848" mass="93115">MTVSAHVSGNVAGPGSTQINNVSLNTTYTTDDLDRACLHALRCPNTLEVKIRLKEKDKLLYKSIEWVVQDAQYARWQNSDDVSLLWIKGGAGKGKTMMSIGLIERLERPLRPDEQPPVMVYFFCQNTNYELNTIEGIIKGLILCLKKQQKELCEPLRHQWDNDNKRFRKDLTSWRALWDIFLDMLHLCKSLRIYVVVDALDECQSPDMAAFLQLVVRTGLSTKVKWLFTSRPFDSAGRELLSASDQVMVSLELNSGHVSNAVKSYIAEKVTWLDHRDRYGPALCQQLEAELTKKAEDTYLWVSLVCKRLDGVGRANVLTTIEELPPGLTPFYRQIFERLCEGEPGIVEASVRLLKVMLTAYRPIREEEVSSASGLLPGAAEIDLVIDSSVAAVAFSPDGKRIASGSQDKTVKLWDAATGNCKTLEGHSDWVTAVAFSPDGKQIASGSNDSTVKLWDATGACKKTLEGHSSWVRAVAFSPDSKQIASGSDDETVKLWDAALGDCKKTLEGHSDWVTAVAFSPDGKQIASGSQDKTVKLWDAATGNCKKTLEGHSDWVRAVAFSPDSKQIASGSDDSTVKLWDAATGNCKKTLEGHSWSVTAVVFSPDSRYIASGSGDSTVKLWDAATGNCKKTLEGHSSWVRAVAFSPDCKQIASGSQDKTVKLWDAATGNCKKTLEGHSDWVRAVAFSPDSKQIASGSDDETVKLWEIRRALRPSKVLGKALSSYLKYRSSREIKTSKVVTALKFSADGQKILSNAGLFTVDSAALSTHHGYSPASSDDLWIDDTWLCCGAVRLLQLASDSEPRGYDVRGDQAAVGMSDGLVLVFGIDRRRLDVVLRNLCHDMQDCDA</sequence>
<dbReference type="Gene3D" id="3.40.50.300">
    <property type="entry name" value="P-loop containing nucleotide triphosphate hydrolases"/>
    <property type="match status" value="1"/>
</dbReference>
<dbReference type="InterPro" id="IPR007111">
    <property type="entry name" value="NACHT_NTPase"/>
</dbReference>
<dbReference type="PROSITE" id="PS00678">
    <property type="entry name" value="WD_REPEATS_1"/>
    <property type="match status" value="6"/>
</dbReference>
<feature type="repeat" description="WD" evidence="3">
    <location>
        <begin position="675"/>
        <end position="709"/>
    </location>
</feature>
<dbReference type="Pfam" id="PF25173">
    <property type="entry name" value="Beta-prop_WDR3_1st"/>
    <property type="match status" value="1"/>
</dbReference>
<accession>A0A9P4TMU1</accession>
<feature type="repeat" description="WD" evidence="3">
    <location>
        <begin position="465"/>
        <end position="506"/>
    </location>
</feature>
<feature type="repeat" description="WD" evidence="3">
    <location>
        <begin position="633"/>
        <end position="674"/>
    </location>
</feature>
<dbReference type="InterPro" id="IPR056884">
    <property type="entry name" value="NPHP3-like_N"/>
</dbReference>
<evidence type="ECO:0000313" key="6">
    <source>
        <dbReference type="Proteomes" id="UP000801428"/>
    </source>
</evidence>
<dbReference type="CDD" id="cd00200">
    <property type="entry name" value="WD40"/>
    <property type="match status" value="1"/>
</dbReference>
<dbReference type="Pfam" id="PF00400">
    <property type="entry name" value="WD40"/>
    <property type="match status" value="4"/>
</dbReference>
<dbReference type="PROSITE" id="PS50082">
    <property type="entry name" value="WD_REPEATS_2"/>
    <property type="match status" value="8"/>
</dbReference>
<keyword evidence="2" id="KW-0677">Repeat</keyword>
<name>A0A9P4TMU1_CURKU</name>
<dbReference type="OrthoDB" id="538223at2759"/>
<dbReference type="EMBL" id="SWKU01000002">
    <property type="protein sequence ID" value="KAF3010020.1"/>
    <property type="molecule type" value="Genomic_DNA"/>
</dbReference>
<dbReference type="SMART" id="SM00320">
    <property type="entry name" value="WD40"/>
    <property type="match status" value="8"/>
</dbReference>
<feature type="repeat" description="WD" evidence="3">
    <location>
        <begin position="549"/>
        <end position="590"/>
    </location>
</feature>
<dbReference type="InterPro" id="IPR019775">
    <property type="entry name" value="WD40_repeat_CS"/>
</dbReference>
<dbReference type="InterPro" id="IPR020472">
    <property type="entry name" value="WD40_PAC1"/>
</dbReference>
<feature type="repeat" description="WD" evidence="3">
    <location>
        <begin position="388"/>
        <end position="424"/>
    </location>
</feature>
<protein>
    <recommendedName>
        <fullName evidence="4">NACHT domain-containing protein</fullName>
    </recommendedName>
</protein>
<dbReference type="PROSITE" id="PS50294">
    <property type="entry name" value="WD_REPEATS_REGION"/>
    <property type="match status" value="8"/>
</dbReference>
<feature type="repeat" description="WD" evidence="3">
    <location>
        <begin position="424"/>
        <end position="456"/>
    </location>
</feature>
<evidence type="ECO:0000256" key="1">
    <source>
        <dbReference type="ARBA" id="ARBA00022574"/>
    </source>
</evidence>
<reference evidence="5" key="1">
    <citation type="submission" date="2019-04" db="EMBL/GenBank/DDBJ databases">
        <title>Sequencing of skin fungus with MAO and IRED activity.</title>
        <authorList>
            <person name="Marsaioli A.J."/>
            <person name="Bonatto J.M.C."/>
            <person name="Reis Junior O."/>
        </authorList>
    </citation>
    <scope>NUCLEOTIDE SEQUENCE</scope>
    <source>
        <strain evidence="5">30M1</strain>
    </source>
</reference>
<dbReference type="InterPro" id="IPR027417">
    <property type="entry name" value="P-loop_NTPase"/>
</dbReference>
<dbReference type="PRINTS" id="PR00320">
    <property type="entry name" value="GPROTEINBRPT"/>
</dbReference>
<dbReference type="InterPro" id="IPR001680">
    <property type="entry name" value="WD40_rpt"/>
</dbReference>
<comment type="caution">
    <text evidence="5">The sequence shown here is derived from an EMBL/GenBank/DDBJ whole genome shotgun (WGS) entry which is preliminary data.</text>
</comment>
<keyword evidence="1 3" id="KW-0853">WD repeat</keyword>
<dbReference type="SUPFAM" id="SSF50978">
    <property type="entry name" value="WD40 repeat-like"/>
    <property type="match status" value="1"/>
</dbReference>
<feature type="repeat" description="WD" evidence="3">
    <location>
        <begin position="591"/>
        <end position="632"/>
    </location>
</feature>
<dbReference type="AlphaFoldDB" id="A0A9P4TMU1"/>
<organism evidence="5 6">
    <name type="scientific">Curvularia kusanoi</name>
    <name type="common">Cochliobolus kusanoi</name>
    <dbReference type="NCBI Taxonomy" id="90978"/>
    <lineage>
        <taxon>Eukaryota</taxon>
        <taxon>Fungi</taxon>
        <taxon>Dikarya</taxon>
        <taxon>Ascomycota</taxon>
        <taxon>Pezizomycotina</taxon>
        <taxon>Dothideomycetes</taxon>
        <taxon>Pleosporomycetidae</taxon>
        <taxon>Pleosporales</taxon>
        <taxon>Pleosporineae</taxon>
        <taxon>Pleosporaceae</taxon>
        <taxon>Curvularia</taxon>
    </lineage>
</organism>
<dbReference type="Proteomes" id="UP000801428">
    <property type="component" value="Unassembled WGS sequence"/>
</dbReference>
<dbReference type="InterPro" id="IPR036322">
    <property type="entry name" value="WD40_repeat_dom_sf"/>
</dbReference>
<feature type="domain" description="NACHT" evidence="4">
    <location>
        <begin position="83"/>
        <end position="232"/>
    </location>
</feature>
<dbReference type="PANTHER" id="PTHR19848:SF8">
    <property type="entry name" value="F-BOX AND WD REPEAT DOMAIN CONTAINING 7"/>
    <property type="match status" value="1"/>
</dbReference>
<dbReference type="PANTHER" id="PTHR19848">
    <property type="entry name" value="WD40 REPEAT PROTEIN"/>
    <property type="match status" value="1"/>
</dbReference>
<evidence type="ECO:0000259" key="4">
    <source>
        <dbReference type="PROSITE" id="PS50837"/>
    </source>
</evidence>
<keyword evidence="6" id="KW-1185">Reference proteome</keyword>
<evidence type="ECO:0000313" key="5">
    <source>
        <dbReference type="EMBL" id="KAF3010020.1"/>
    </source>
</evidence>
<evidence type="ECO:0000256" key="2">
    <source>
        <dbReference type="ARBA" id="ARBA00022737"/>
    </source>
</evidence>
<dbReference type="Pfam" id="PF24883">
    <property type="entry name" value="NPHP3_N"/>
    <property type="match status" value="1"/>
</dbReference>
<feature type="repeat" description="WD" evidence="3">
    <location>
        <begin position="507"/>
        <end position="548"/>
    </location>
</feature>
<gene>
    <name evidence="5" type="ORF">E8E13_011438</name>
</gene>
<dbReference type="InterPro" id="IPR015943">
    <property type="entry name" value="WD40/YVTN_repeat-like_dom_sf"/>
</dbReference>
<dbReference type="PROSITE" id="PS50837">
    <property type="entry name" value="NACHT"/>
    <property type="match status" value="1"/>
</dbReference>
<dbReference type="Gene3D" id="2.130.10.10">
    <property type="entry name" value="YVTN repeat-like/Quinoprotein amine dehydrogenase"/>
    <property type="match status" value="4"/>
</dbReference>
<evidence type="ECO:0000256" key="3">
    <source>
        <dbReference type="PROSITE-ProRule" id="PRU00221"/>
    </source>
</evidence>
<proteinExistence type="predicted"/>